<reference evidence="6" key="1">
    <citation type="submission" date="2018-10" db="EMBL/GenBank/DDBJ databases">
        <authorList>
            <person name="D'Souza A.W."/>
            <person name="Potter R.F."/>
            <person name="Wallace M."/>
            <person name="Shupe A."/>
            <person name="Patel S."/>
            <person name="Sun S."/>
            <person name="Gul D."/>
            <person name="Kwon J.H."/>
            <person name="Andleeb S."/>
            <person name="Burnham C.-A.D."/>
            <person name="Dantas G."/>
        </authorList>
    </citation>
    <scope>NUCLEOTIDE SEQUENCE</scope>
    <source>
        <strain evidence="6">AL_065</strain>
    </source>
</reference>
<dbReference type="SMART" id="SM00347">
    <property type="entry name" value="HTH_MARR"/>
    <property type="match status" value="1"/>
</dbReference>
<protein>
    <submittedName>
        <fullName evidence="5">Winged helix DNA-binding protein</fullName>
    </submittedName>
</protein>
<evidence type="ECO:0000259" key="4">
    <source>
        <dbReference type="PROSITE" id="PS50995"/>
    </source>
</evidence>
<evidence type="ECO:0000256" key="2">
    <source>
        <dbReference type="ARBA" id="ARBA00023125"/>
    </source>
</evidence>
<dbReference type="STRING" id="28090.GCA_002119785_02665"/>
<dbReference type="InterPro" id="IPR036388">
    <property type="entry name" value="WH-like_DNA-bd_sf"/>
</dbReference>
<proteinExistence type="predicted"/>
<keyword evidence="3" id="KW-0804">Transcription</keyword>
<sequence length="147" mass="16985">MFSESPRLRTLLLRCARLMSDEINTILLSSQLNYSLWQVLYVIQSKQQCTLADISSYLNVSKPGITKRIQQLVELDLIAQLETEDKRQKLFKLSEQGIETFAMCSKQIDAFEDQLLEHVESDDLEGSKNTLMQLIQQLYPSSQDRPQ</sequence>
<dbReference type="SUPFAM" id="SSF46785">
    <property type="entry name" value="Winged helix' DNA-binding domain"/>
    <property type="match status" value="1"/>
</dbReference>
<evidence type="ECO:0000256" key="3">
    <source>
        <dbReference type="ARBA" id="ARBA00023163"/>
    </source>
</evidence>
<dbReference type="Proteomes" id="UP000293391">
    <property type="component" value="Chromosome"/>
</dbReference>
<dbReference type="EMBL" id="CP054803">
    <property type="protein sequence ID" value="QKU21467.1"/>
    <property type="molecule type" value="Genomic_DNA"/>
</dbReference>
<dbReference type="PROSITE" id="PS50995">
    <property type="entry name" value="HTH_MARR_2"/>
    <property type="match status" value="1"/>
</dbReference>
<dbReference type="GO" id="GO:0003677">
    <property type="term" value="F:DNA binding"/>
    <property type="evidence" value="ECO:0007669"/>
    <property type="project" value="UniProtKB-KW"/>
</dbReference>
<dbReference type="GO" id="GO:0003700">
    <property type="term" value="F:DNA-binding transcription factor activity"/>
    <property type="evidence" value="ECO:0007669"/>
    <property type="project" value="InterPro"/>
</dbReference>
<gene>
    <name evidence="6" type="ORF">EVX74_007515</name>
    <name evidence="5" type="ORF">FOB19_08655</name>
</gene>
<reference evidence="6" key="4">
    <citation type="submission" date="2021-06" db="EMBL/GenBank/DDBJ databases">
        <authorList>
            <person name="Diorio-Toth L."/>
        </authorList>
    </citation>
    <scope>NUCLEOTIDE SEQUENCE</scope>
    <source>
        <strain evidence="6">AL_065</strain>
    </source>
</reference>
<dbReference type="InterPro" id="IPR036390">
    <property type="entry name" value="WH_DNA-bd_sf"/>
</dbReference>
<evidence type="ECO:0000313" key="7">
    <source>
        <dbReference type="Proteomes" id="UP000509126"/>
    </source>
</evidence>
<accession>A0A2K8UR63</accession>
<name>A0A2K8UR63_ACILW</name>
<dbReference type="AlphaFoldDB" id="A0A2K8UR63"/>
<dbReference type="InterPro" id="IPR000835">
    <property type="entry name" value="HTH_MarR-typ"/>
</dbReference>
<dbReference type="EMBL" id="CP078045">
    <property type="protein sequence ID" value="QXR08789.1"/>
    <property type="molecule type" value="Genomic_DNA"/>
</dbReference>
<dbReference type="PANTHER" id="PTHR42756:SF1">
    <property type="entry name" value="TRANSCRIPTIONAL REPRESSOR OF EMRAB OPERON"/>
    <property type="match status" value="1"/>
</dbReference>
<evidence type="ECO:0000313" key="6">
    <source>
        <dbReference type="EMBL" id="QXR08789.1"/>
    </source>
</evidence>
<feature type="domain" description="HTH marR-type" evidence="4">
    <location>
        <begin position="5"/>
        <end position="140"/>
    </location>
</feature>
<reference evidence="5 7" key="3">
    <citation type="submission" date="2019-11" db="EMBL/GenBank/DDBJ databases">
        <title>FDA dAtabase for Regulatory Grade micrObial Sequences (FDA-ARGOS): Supporting development and validation of Infectious Disease Dx tests.</title>
        <authorList>
            <person name="Patel R."/>
            <person name="Rucinski S."/>
            <person name="Tallon L."/>
            <person name="Sadzewicz L."/>
            <person name="Vavikolanu K."/>
            <person name="Mehta A."/>
            <person name="Aluvathingal J."/>
            <person name="Nadendla S."/>
            <person name="Nandy P."/>
            <person name="Geyer C."/>
            <person name="Yan Y."/>
            <person name="Sichtig H."/>
        </authorList>
    </citation>
    <scope>NUCLEOTIDE SEQUENCE [LARGE SCALE GENOMIC DNA]</scope>
    <source>
        <strain evidence="5 7">FDAARGOS_557</strain>
    </source>
</reference>
<dbReference type="Pfam" id="PF13463">
    <property type="entry name" value="HTH_27"/>
    <property type="match status" value="1"/>
</dbReference>
<dbReference type="RefSeq" id="WP_004280452.1">
    <property type="nucleotide sequence ID" value="NZ_CP019143.2"/>
</dbReference>
<reference evidence="6" key="2">
    <citation type="journal article" date="2019" name="Nat. Commun.">
        <title>Spatiotemporal dynamics of multidrug resistant bacteria on intensive care unit surfaces.</title>
        <authorList>
            <person name="D'Souza A.W."/>
            <person name="Potter R.F."/>
            <person name="Wallace M."/>
            <person name="Shupe A."/>
            <person name="Patel S."/>
            <person name="Sun X."/>
            <person name="Gul D."/>
            <person name="Kwon J.H."/>
            <person name="Andleeb S."/>
            <person name="Burnham C.D."/>
            <person name="Dantas G."/>
        </authorList>
    </citation>
    <scope>NUCLEOTIDE SEQUENCE</scope>
    <source>
        <strain evidence="6">AL_065</strain>
    </source>
</reference>
<dbReference type="Proteomes" id="UP000509126">
    <property type="component" value="Chromosome"/>
</dbReference>
<dbReference type="GeneID" id="69582095"/>
<dbReference type="Gene3D" id="1.10.10.10">
    <property type="entry name" value="Winged helix-like DNA-binding domain superfamily/Winged helix DNA-binding domain"/>
    <property type="match status" value="1"/>
</dbReference>
<keyword evidence="1" id="KW-0805">Transcription regulation</keyword>
<evidence type="ECO:0000256" key="1">
    <source>
        <dbReference type="ARBA" id="ARBA00023015"/>
    </source>
</evidence>
<dbReference type="PANTHER" id="PTHR42756">
    <property type="entry name" value="TRANSCRIPTIONAL REGULATOR, MARR"/>
    <property type="match status" value="1"/>
</dbReference>
<evidence type="ECO:0000313" key="5">
    <source>
        <dbReference type="EMBL" id="QKU21467.1"/>
    </source>
</evidence>
<keyword evidence="2 5" id="KW-0238">DNA-binding</keyword>
<organism evidence="5 7">
    <name type="scientific">Acinetobacter lwoffii</name>
    <dbReference type="NCBI Taxonomy" id="28090"/>
    <lineage>
        <taxon>Bacteria</taxon>
        <taxon>Pseudomonadati</taxon>
        <taxon>Pseudomonadota</taxon>
        <taxon>Gammaproteobacteria</taxon>
        <taxon>Moraxellales</taxon>
        <taxon>Moraxellaceae</taxon>
        <taxon>Acinetobacter</taxon>
    </lineage>
</organism>